<proteinExistence type="predicted"/>
<name>A0L531_MAGMM</name>
<dbReference type="Proteomes" id="UP000002586">
    <property type="component" value="Chromosome"/>
</dbReference>
<dbReference type="AlphaFoldDB" id="A0L531"/>
<dbReference type="OrthoDB" id="7266652at2"/>
<reference evidence="2 3" key="2">
    <citation type="journal article" date="2012" name="Int. J. Syst. Evol. Microbiol.">
        <title>Magnetococcus marinus gen. nov., sp. nov., a marine, magnetotactic bacterium that represents a novel lineage (Magnetococcaceae fam. nov.; Magnetococcales ord. nov.) at the base of the Alphaproteobacteria.</title>
        <authorList>
            <person name="Bazylinski D.A."/>
            <person name="Williams T.J."/>
            <person name="Lefevre C.T."/>
            <person name="Berg R.J."/>
            <person name="Zhang C.L."/>
            <person name="Bowser S.S."/>
            <person name="Dean A.J."/>
            <person name="Beveridge T.J."/>
        </authorList>
    </citation>
    <scope>NUCLEOTIDE SEQUENCE [LARGE SCALE GENOMIC DNA]</scope>
    <source>
        <strain evidence="3">ATCC BAA-1437 / JCM 17883 / MC-1</strain>
    </source>
</reference>
<dbReference type="RefSeq" id="WP_011712241.1">
    <property type="nucleotide sequence ID" value="NC_008576.1"/>
</dbReference>
<dbReference type="SUPFAM" id="SSF111126">
    <property type="entry name" value="Ligand-binding domain in the NO signalling and Golgi transport"/>
    <property type="match status" value="1"/>
</dbReference>
<organism evidence="2 3">
    <name type="scientific">Magnetococcus marinus (strain ATCC BAA-1437 / JCM 17883 / MC-1)</name>
    <dbReference type="NCBI Taxonomy" id="156889"/>
    <lineage>
        <taxon>Bacteria</taxon>
        <taxon>Pseudomonadati</taxon>
        <taxon>Pseudomonadota</taxon>
        <taxon>Magnetococcia</taxon>
        <taxon>Magnetococcales</taxon>
        <taxon>Magnetococcaceae</taxon>
        <taxon>Magnetococcus</taxon>
    </lineage>
</organism>
<dbReference type="eggNOG" id="COG3706">
    <property type="taxonomic scope" value="Bacteria"/>
</dbReference>
<dbReference type="InterPro" id="IPR024096">
    <property type="entry name" value="NO_sig/Golgi_transp_ligand-bd"/>
</dbReference>
<evidence type="ECO:0000313" key="3">
    <source>
        <dbReference type="Proteomes" id="UP000002586"/>
    </source>
</evidence>
<dbReference type="InterPro" id="IPR038158">
    <property type="entry name" value="H-NOX_domain_sf"/>
</dbReference>
<dbReference type="GO" id="GO:0020037">
    <property type="term" value="F:heme binding"/>
    <property type="evidence" value="ECO:0007669"/>
    <property type="project" value="InterPro"/>
</dbReference>
<accession>A0L531</accession>
<sequence>MMHGVIFLALEEYLDERLGDDAWEKVVETAGIADTEFTPDRMYDAQDWEALLLAAAQVMEMERAALLEDFGAYIVPGLMEMGEAMNLLDHRWRTMDYLENGKELIQAAIRMQIPGFIPPDIRTLRLRQGEAAVAYMAKNRMGPLLKGVAKGLGEHFEEPLDIWVAEPRAGSHFYRINVRLADHEKLRAVDMVREFNTVRTQGGKVKFYNQFMGVPFTNEGTVLDVNEDGIQLLTTRDQLLAMRRTNETFLALQHLMVGVHAHVRKMDVNKGMVVLDRMLLTDGAVGQRQETRVEPPAEIRLQMGVAGKRFQGFLKDISANGASCRFSRSGLSEHFLFLNCKLEFLVPLSAFENQDSLANTNQYFIAEGNILDVIMDEKEVIVRLIFDVLTDNAKKLITLFVAERKQSVIRHMSQISA</sequence>
<protein>
    <submittedName>
        <fullName evidence="2">Heme NO binding domain protein</fullName>
    </submittedName>
</protein>
<evidence type="ECO:0000313" key="2">
    <source>
        <dbReference type="EMBL" id="ABK43074.1"/>
    </source>
</evidence>
<dbReference type="KEGG" id="mgm:Mmc1_0549"/>
<dbReference type="Gene3D" id="3.90.1520.10">
    <property type="entry name" value="H-NOX domain"/>
    <property type="match status" value="1"/>
</dbReference>
<dbReference type="STRING" id="156889.Mmc1_0549"/>
<dbReference type="eggNOG" id="COG1719">
    <property type="taxonomic scope" value="Bacteria"/>
</dbReference>
<gene>
    <name evidence="2" type="ordered locus">Mmc1_0549</name>
</gene>
<keyword evidence="3" id="KW-1185">Reference proteome</keyword>
<dbReference type="InterPro" id="IPR011644">
    <property type="entry name" value="Heme_NO-bd"/>
</dbReference>
<reference evidence="3" key="1">
    <citation type="journal article" date="2009" name="Appl. Environ. Microbiol.">
        <title>Complete genome sequence of the chemolithoautotrophic marine magnetotactic coccus strain MC-1.</title>
        <authorList>
            <person name="Schubbe S."/>
            <person name="Williams T.J."/>
            <person name="Xie G."/>
            <person name="Kiss H.E."/>
            <person name="Brettin T.S."/>
            <person name="Martinez D."/>
            <person name="Ross C.A."/>
            <person name="Schuler D."/>
            <person name="Cox B.L."/>
            <person name="Nealson K.H."/>
            <person name="Bazylinski D.A."/>
        </authorList>
    </citation>
    <scope>NUCLEOTIDE SEQUENCE [LARGE SCALE GENOMIC DNA]</scope>
    <source>
        <strain evidence="3">ATCC BAA-1437 / JCM 17883 / MC-1</strain>
    </source>
</reference>
<dbReference type="Pfam" id="PF07700">
    <property type="entry name" value="HNOB"/>
    <property type="match status" value="1"/>
</dbReference>
<dbReference type="EMBL" id="CP000471">
    <property type="protein sequence ID" value="ABK43074.1"/>
    <property type="molecule type" value="Genomic_DNA"/>
</dbReference>
<dbReference type="HOGENOM" id="CLU_658560_0_0_5"/>
<feature type="domain" description="Heme NO-binding" evidence="1">
    <location>
        <begin position="3"/>
        <end position="162"/>
    </location>
</feature>
<evidence type="ECO:0000259" key="1">
    <source>
        <dbReference type="Pfam" id="PF07700"/>
    </source>
</evidence>